<feature type="domain" description="Isochorismatase-like" evidence="1">
    <location>
        <begin position="10"/>
        <end position="166"/>
    </location>
</feature>
<name>A0A109J3S2_9HYPH</name>
<dbReference type="OrthoDB" id="9789777at2"/>
<organism evidence="2 3">
    <name type="scientific">Rhizobium altiplani</name>
    <dbReference type="NCBI Taxonomy" id="1864509"/>
    <lineage>
        <taxon>Bacteria</taxon>
        <taxon>Pseudomonadati</taxon>
        <taxon>Pseudomonadota</taxon>
        <taxon>Alphaproteobacteria</taxon>
        <taxon>Hyphomicrobiales</taxon>
        <taxon>Rhizobiaceae</taxon>
        <taxon>Rhizobium/Agrobacterium group</taxon>
        <taxon>Rhizobium</taxon>
    </lineage>
</organism>
<proteinExistence type="predicted"/>
<protein>
    <submittedName>
        <fullName evidence="2">Isochorismatase</fullName>
    </submittedName>
</protein>
<comment type="caution">
    <text evidence="2">The sequence shown here is derived from an EMBL/GenBank/DDBJ whole genome shotgun (WGS) entry which is preliminary data.</text>
</comment>
<sequence length="193" mass="20913">MYERFTGENSAMLLIDHQVGTMGWVKSLPFETMKRHALMLAKTAKILKMPVVLTSSMEEYAQGPLLEELGEILPNEFNGRIKRLGIVNAMDDEHFAAAVKGTGRKNLILAGVTNDVCTVYPALTLVSQGFQVQVVADAGGSPSQIADDMALRRMEKNGVTLTSTNQVIAELAGNWTSPEGSQIVQVVMEGMTA</sequence>
<dbReference type="PANTHER" id="PTHR43559">
    <property type="entry name" value="HYDROLASE YCAC-RELATED"/>
    <property type="match status" value="1"/>
</dbReference>
<dbReference type="Proteomes" id="UP000068164">
    <property type="component" value="Unassembled WGS sequence"/>
</dbReference>
<dbReference type="InterPro" id="IPR053152">
    <property type="entry name" value="Hydrolase_YcaC-like"/>
</dbReference>
<reference evidence="2 3" key="1">
    <citation type="submission" date="2015-11" db="EMBL/GenBank/DDBJ databases">
        <title>Draft Genome Sequence of the Strain BR 10423 (Rhizobium sp.) isolated from nodules of Mimosa pudica.</title>
        <authorList>
            <person name="Barauna A.C."/>
            <person name="Zilli J.E."/>
            <person name="Simoes-Araujo J.L."/>
            <person name="Reis V.M."/>
            <person name="James E.K."/>
            <person name="Reis F.B.Jr."/>
            <person name="Rouws L.F."/>
            <person name="Passos S.R."/>
            <person name="Gois S.R."/>
        </authorList>
    </citation>
    <scope>NUCLEOTIDE SEQUENCE [LARGE SCALE GENOMIC DNA]</scope>
    <source>
        <strain evidence="2 3">BR10423</strain>
    </source>
</reference>
<dbReference type="PANTHER" id="PTHR43559:SF3">
    <property type="entry name" value="HYDROLASE YCAC-RELATED"/>
    <property type="match status" value="1"/>
</dbReference>
<dbReference type="SUPFAM" id="SSF52499">
    <property type="entry name" value="Isochorismatase-like hydrolases"/>
    <property type="match status" value="1"/>
</dbReference>
<evidence type="ECO:0000313" key="3">
    <source>
        <dbReference type="Proteomes" id="UP000068164"/>
    </source>
</evidence>
<evidence type="ECO:0000313" key="2">
    <source>
        <dbReference type="EMBL" id="KWV41817.1"/>
    </source>
</evidence>
<dbReference type="InterPro" id="IPR036380">
    <property type="entry name" value="Isochorismatase-like_sf"/>
</dbReference>
<keyword evidence="3" id="KW-1185">Reference proteome</keyword>
<evidence type="ECO:0000259" key="1">
    <source>
        <dbReference type="Pfam" id="PF00857"/>
    </source>
</evidence>
<dbReference type="AlphaFoldDB" id="A0A109J3S2"/>
<dbReference type="Pfam" id="PF00857">
    <property type="entry name" value="Isochorismatase"/>
    <property type="match status" value="1"/>
</dbReference>
<dbReference type="Gene3D" id="3.40.50.850">
    <property type="entry name" value="Isochorismatase-like"/>
    <property type="match status" value="1"/>
</dbReference>
<dbReference type="InterPro" id="IPR000868">
    <property type="entry name" value="Isochorismatase-like_dom"/>
</dbReference>
<dbReference type="EMBL" id="LNCD01000138">
    <property type="protein sequence ID" value="KWV41817.1"/>
    <property type="molecule type" value="Genomic_DNA"/>
</dbReference>
<gene>
    <name evidence="2" type="ORF">AS026_21790</name>
</gene>
<accession>A0A109J3S2</accession>